<dbReference type="STRING" id="1193682.BJP25_00315"/>
<protein>
    <submittedName>
        <fullName evidence="2">Uncharacterized protein</fullName>
    </submittedName>
</protein>
<evidence type="ECO:0000313" key="3">
    <source>
        <dbReference type="Proteomes" id="UP000186040"/>
    </source>
</evidence>
<accession>A0A1Q9LU55</accession>
<dbReference type="EMBL" id="MKQR01000001">
    <property type="protein sequence ID" value="OLR95572.1"/>
    <property type="molecule type" value="Genomic_DNA"/>
</dbReference>
<keyword evidence="3" id="KW-1185">Reference proteome</keyword>
<comment type="caution">
    <text evidence="2">The sequence shown here is derived from an EMBL/GenBank/DDBJ whole genome shotgun (WGS) entry which is preliminary data.</text>
</comment>
<reference evidence="2 3" key="1">
    <citation type="submission" date="2016-10" db="EMBL/GenBank/DDBJ databases">
        <title>The Draft Genome Sequence of Actinokineospora bangkokensis 44EHWT reveals the biosynthetic pathway of antifungal compounds Thailandins with unusual extender unit butylmalonyl-CoA.</title>
        <authorList>
            <person name="Greule A."/>
            <person name="Intra B."/>
            <person name="Flemming S."/>
            <person name="Rommel M.G."/>
            <person name="Panbangred W."/>
            <person name="Bechthold A."/>
        </authorList>
    </citation>
    <scope>NUCLEOTIDE SEQUENCE [LARGE SCALE GENOMIC DNA]</scope>
    <source>
        <strain evidence="2 3">44EHW</strain>
    </source>
</reference>
<dbReference type="OrthoDB" id="487569at2"/>
<name>A0A1Q9LU55_9PSEU</name>
<dbReference type="AlphaFoldDB" id="A0A1Q9LU55"/>
<gene>
    <name evidence="2" type="ORF">BJP25_00315</name>
</gene>
<sequence>MPSKRNDRVAPPGRPGGWEARFATNDAAKGWDELCQTARNATWEAWTVLTEHPTRPENPTRHHVLRGSLGRREVRGELLEQWQYEVTAGGRVWFCPDPGRRVVWVTHAGAGHPKLTD</sequence>
<dbReference type="RefSeq" id="WP_075972702.1">
    <property type="nucleotide sequence ID" value="NZ_MKQR01000001.1"/>
</dbReference>
<feature type="region of interest" description="Disordered" evidence="1">
    <location>
        <begin position="1"/>
        <end position="20"/>
    </location>
</feature>
<evidence type="ECO:0000256" key="1">
    <source>
        <dbReference type="SAM" id="MobiDB-lite"/>
    </source>
</evidence>
<dbReference type="Proteomes" id="UP000186040">
    <property type="component" value="Unassembled WGS sequence"/>
</dbReference>
<evidence type="ECO:0000313" key="2">
    <source>
        <dbReference type="EMBL" id="OLR95572.1"/>
    </source>
</evidence>
<organism evidence="2 3">
    <name type="scientific">Actinokineospora bangkokensis</name>
    <dbReference type="NCBI Taxonomy" id="1193682"/>
    <lineage>
        <taxon>Bacteria</taxon>
        <taxon>Bacillati</taxon>
        <taxon>Actinomycetota</taxon>
        <taxon>Actinomycetes</taxon>
        <taxon>Pseudonocardiales</taxon>
        <taxon>Pseudonocardiaceae</taxon>
        <taxon>Actinokineospora</taxon>
    </lineage>
</organism>
<proteinExistence type="predicted"/>